<proteinExistence type="predicted"/>
<gene>
    <name evidence="3" type="ORF">MUK42_31619</name>
</gene>
<keyword evidence="2" id="KW-1133">Transmembrane helix</keyword>
<feature type="compositionally biased region" description="Polar residues" evidence="1">
    <location>
        <begin position="508"/>
        <end position="528"/>
    </location>
</feature>
<feature type="compositionally biased region" description="Basic and acidic residues" evidence="1">
    <location>
        <begin position="213"/>
        <end position="234"/>
    </location>
</feature>
<keyword evidence="4" id="KW-1185">Reference proteome</keyword>
<feature type="compositionally biased region" description="Polar residues" evidence="1">
    <location>
        <begin position="601"/>
        <end position="623"/>
    </location>
</feature>
<feature type="region of interest" description="Disordered" evidence="1">
    <location>
        <begin position="476"/>
        <end position="528"/>
    </location>
</feature>
<feature type="compositionally biased region" description="Polar residues" evidence="1">
    <location>
        <begin position="656"/>
        <end position="669"/>
    </location>
</feature>
<feature type="region of interest" description="Disordered" evidence="1">
    <location>
        <begin position="581"/>
        <end position="673"/>
    </location>
</feature>
<dbReference type="PANTHER" id="PTHR33870">
    <property type="entry name" value="CARDIOMYOPATHY-ASSOCIATED PROTEIN"/>
    <property type="match status" value="1"/>
</dbReference>
<dbReference type="AlphaFoldDB" id="A0A9E7FFU8"/>
<keyword evidence="2" id="KW-0812">Transmembrane</keyword>
<organism evidence="3 4">
    <name type="scientific">Musa troglodytarum</name>
    <name type="common">fe'i banana</name>
    <dbReference type="NCBI Taxonomy" id="320322"/>
    <lineage>
        <taxon>Eukaryota</taxon>
        <taxon>Viridiplantae</taxon>
        <taxon>Streptophyta</taxon>
        <taxon>Embryophyta</taxon>
        <taxon>Tracheophyta</taxon>
        <taxon>Spermatophyta</taxon>
        <taxon>Magnoliopsida</taxon>
        <taxon>Liliopsida</taxon>
        <taxon>Zingiberales</taxon>
        <taxon>Musaceae</taxon>
        <taxon>Musa</taxon>
    </lineage>
</organism>
<evidence type="ECO:0000313" key="3">
    <source>
        <dbReference type="EMBL" id="URD95154.1"/>
    </source>
</evidence>
<accession>A0A9E7FFU8</accession>
<sequence length="795" mass="87548">MRSRRTSWISACYHPFFVGVVCFLFIVYKLFPSLFSLLLNSSPVIACTTLLLGIFLSYGEPNVPENKEDHNNTTQTSSSLKIELVANDLGCKSEENFKVEARLGGRKGKATKRTTIRTIASGDRRLSAASRAVKEDEVNQMDATSVDSNSLVEEDHSKNNFIEEKGYHIGYLAEGLQNVKEHIGRVIALSITVLSAKANRNKLDPSDPCLDSQWHDDHQDDSSDSKSDGKEMSDSHVANGVSVLHELDLLLDSETSQADLASKDNADDGSVSFSQNHVSEDGSGEEEAETQDDDDDEEAQEEKDDGNKAAVTWTADDQRTLMELGNTELERNLRLEILIAKRKASKAMEKNLIDLDDNMDEILQSHGHLPSVNAPRRNPFDLPDVVDESVPGSAPSVLLPRRNPFDVPYEQVDDEENSRHKEFITVPQHDILLRRHESFTVGASFFGDFNQEKHSSRFMPYFGAEEMDFADPQRKLRGISDSNVKSTLKSDTVSSGTDQEHPKELHQLTGSPITQRAGSAENDSQVESQMKMNDDHTNHLNHSIMMEQTHQATENIGAVKYNTKEGSESKSPISYAVRSEVIEEECESSSTSSSEAEKNTSRASTHEQISNQEQITSGSSKDSMVSAKPVAADSDTVNVKSDHVHDGRVVEPVYDSSPTQTGKSHSNSALDEAPYIAERNVPPSSDAPSANAFIWFASPSLASVDENEAASREISVIKELDVIGDEARVRKDSGHPLWRILPSPAARKRTLHSSWSSVEIQSNEDIVENRILGVADAPCQCPNPPATLTAVMVAT</sequence>
<feature type="compositionally biased region" description="Polar residues" evidence="1">
    <location>
        <begin position="480"/>
        <end position="497"/>
    </location>
</feature>
<feature type="transmembrane region" description="Helical" evidence="2">
    <location>
        <begin position="12"/>
        <end position="31"/>
    </location>
</feature>
<feature type="compositionally biased region" description="Basic and acidic residues" evidence="1">
    <location>
        <begin position="640"/>
        <end position="649"/>
    </location>
</feature>
<feature type="compositionally biased region" description="Polar residues" evidence="1">
    <location>
        <begin position="141"/>
        <end position="151"/>
    </location>
</feature>
<dbReference type="OrthoDB" id="1908091at2759"/>
<evidence type="ECO:0000256" key="1">
    <source>
        <dbReference type="SAM" id="MobiDB-lite"/>
    </source>
</evidence>
<evidence type="ECO:0000313" key="4">
    <source>
        <dbReference type="Proteomes" id="UP001055439"/>
    </source>
</evidence>
<dbReference type="EMBL" id="CP097506">
    <property type="protein sequence ID" value="URD95154.1"/>
    <property type="molecule type" value="Genomic_DNA"/>
</dbReference>
<feature type="region of interest" description="Disordered" evidence="1">
    <location>
        <begin position="130"/>
        <end position="151"/>
    </location>
</feature>
<protein>
    <submittedName>
        <fullName evidence="3">Uncharacterized protein</fullName>
    </submittedName>
</protein>
<feature type="region of interest" description="Disordered" evidence="1">
    <location>
        <begin position="259"/>
        <end position="310"/>
    </location>
</feature>
<dbReference type="Proteomes" id="UP001055439">
    <property type="component" value="Chromosome 4"/>
</dbReference>
<keyword evidence="2" id="KW-0472">Membrane</keyword>
<feature type="region of interest" description="Disordered" evidence="1">
    <location>
        <begin position="200"/>
        <end position="235"/>
    </location>
</feature>
<feature type="non-terminal residue" evidence="3">
    <location>
        <position position="795"/>
    </location>
</feature>
<dbReference type="PANTHER" id="PTHR33870:SF4">
    <property type="entry name" value="CARDIOMYOPATHY-ASSOCIATED PROTEIN"/>
    <property type="match status" value="1"/>
</dbReference>
<feature type="compositionally biased region" description="Acidic residues" evidence="1">
    <location>
        <begin position="282"/>
        <end position="304"/>
    </location>
</feature>
<evidence type="ECO:0000256" key="2">
    <source>
        <dbReference type="SAM" id="Phobius"/>
    </source>
</evidence>
<reference evidence="3" key="1">
    <citation type="submission" date="2022-05" db="EMBL/GenBank/DDBJ databases">
        <title>The Musa troglodytarum L. genome provides insights into the mechanism of non-climacteric behaviour and enrichment of carotenoids.</title>
        <authorList>
            <person name="Wang J."/>
        </authorList>
    </citation>
    <scope>NUCLEOTIDE SEQUENCE</scope>
    <source>
        <tissue evidence="3">Leaf</tissue>
    </source>
</reference>
<name>A0A9E7FFU8_9LILI</name>